<proteinExistence type="predicted"/>
<sequence>MKNMTSLPGRLLSVAVLVIAGTTFAWAQGMTIRSGHAGHWYSLDRSGEGWVLELRDAGNAWLYWFTYDGQGRQRWLTAAGQVVPDGDGGQRIDFPQLVVTRGARFGAAFDPDDVVREDVGSASFRFDDCDNGQFSYSAFNQSQSFNVQRLAHVMGTRCETPHGVTGREVAGHAGQSGSWYDLAHNGEGYALHWSSPNQAIVTWYSYDGQGNQYWMLGTGQLDAEGRIHFPDVHATRGARFGAAFDPDDVERFAWGELTFELACDGGSASYASVLPAFGAGAFDLTRLTSLHEVACPWQRPKLIDLYELSFTELQVDHGPFVAHIEVQNISDDGLIVATRKKENGRSEVLKATVDKAEWEVIADQALRGMDSFALISPDGSSIFSTRHDSSTVRDAKPSVWSEGVWSLIDEAALLGARMDGASPNRSVIVGRKRNETNAGDRPWKWRSSTGIELLGVSDEIGGGTPRAASDDGGVVVGITVRLINGMPRRPAVRWMDDQPPELLRDNDGHELAWALSVSSDGGLVFGVDQVVPSANHPNAGQAWWWQAPGRMAYLGTPDDAVIHYYAPFWVADVTHDGNMVVGSYANDQTAGSDAYIWTQHTGIVSVSRILHESEIASDWTSRSAVSVTTHGDRILLSGSVEATRPGELSVMRAAVIRLMPRNW</sequence>
<dbReference type="EMBL" id="SMAF01000044">
    <property type="protein sequence ID" value="TCS91863.1"/>
    <property type="molecule type" value="Genomic_DNA"/>
</dbReference>
<keyword evidence="2" id="KW-1185">Reference proteome</keyword>
<dbReference type="Proteomes" id="UP000294599">
    <property type="component" value="Unassembled WGS sequence"/>
</dbReference>
<comment type="caution">
    <text evidence="1">The sequence shown here is derived from an EMBL/GenBank/DDBJ whole genome shotgun (WGS) entry which is preliminary data.</text>
</comment>
<dbReference type="OrthoDB" id="5959861at2"/>
<evidence type="ECO:0000313" key="1">
    <source>
        <dbReference type="EMBL" id="TCS91863.1"/>
    </source>
</evidence>
<protein>
    <submittedName>
        <fullName evidence="1">Uncharacterized protein</fullName>
    </submittedName>
</protein>
<reference evidence="1 2" key="1">
    <citation type="submission" date="2019-03" db="EMBL/GenBank/DDBJ databases">
        <title>Genomic Encyclopedia of Type Strains, Phase IV (KMG-IV): sequencing the most valuable type-strain genomes for metagenomic binning, comparative biology and taxonomic classification.</title>
        <authorList>
            <person name="Goeker M."/>
        </authorList>
    </citation>
    <scope>NUCLEOTIDE SEQUENCE [LARGE SCALE GENOMIC DNA]</scope>
    <source>
        <strain evidence="1 2">DSM 21944</strain>
    </source>
</reference>
<dbReference type="AlphaFoldDB" id="A0A4S3KRM1"/>
<dbReference type="RefSeq" id="WP_123520792.1">
    <property type="nucleotide sequence ID" value="NZ_JBHLWF010000065.1"/>
</dbReference>
<accession>A0A4S3KRM1</accession>
<evidence type="ECO:0000313" key="2">
    <source>
        <dbReference type="Proteomes" id="UP000294599"/>
    </source>
</evidence>
<name>A0A4S3KRM1_9GAMM</name>
<organism evidence="1 2">
    <name type="scientific">Pseudofulvimonas gallinarii</name>
    <dbReference type="NCBI Taxonomy" id="634155"/>
    <lineage>
        <taxon>Bacteria</taxon>
        <taxon>Pseudomonadati</taxon>
        <taxon>Pseudomonadota</taxon>
        <taxon>Gammaproteobacteria</taxon>
        <taxon>Lysobacterales</taxon>
        <taxon>Rhodanobacteraceae</taxon>
        <taxon>Pseudofulvimonas</taxon>
    </lineage>
</organism>
<gene>
    <name evidence="1" type="ORF">EDC25_1442</name>
</gene>